<feature type="disulfide bond" evidence="8">
    <location>
        <begin position="564"/>
        <end position="581"/>
    </location>
</feature>
<evidence type="ECO:0000256" key="1">
    <source>
        <dbReference type="ARBA" id="ARBA00004613"/>
    </source>
</evidence>
<dbReference type="SUPFAM" id="SSF49899">
    <property type="entry name" value="Concanavalin A-like lectins/glucanases"/>
    <property type="match status" value="1"/>
</dbReference>
<dbReference type="CDD" id="cd00055">
    <property type="entry name" value="EGF_Lam"/>
    <property type="match status" value="5"/>
</dbReference>
<dbReference type="PANTHER" id="PTHR22625:SF70">
    <property type="entry name" value="PLEXIN A, ISOFORM A"/>
    <property type="match status" value="1"/>
</dbReference>
<dbReference type="Pfam" id="PF00053">
    <property type="entry name" value="EGF_laminin"/>
    <property type="match status" value="3"/>
</dbReference>
<feature type="disulfide bond" evidence="8">
    <location>
        <begin position="562"/>
        <end position="574"/>
    </location>
</feature>
<keyword evidence="3 10" id="KW-0732">Signal</keyword>
<dbReference type="Gene3D" id="2.170.300.10">
    <property type="entry name" value="Tie2 ligand-binding domain superfamily"/>
    <property type="match status" value="1"/>
</dbReference>
<organism evidence="12 13">
    <name type="scientific">Dreissena polymorpha</name>
    <name type="common">Zebra mussel</name>
    <name type="synonym">Mytilus polymorpha</name>
    <dbReference type="NCBI Taxonomy" id="45954"/>
    <lineage>
        <taxon>Eukaryota</taxon>
        <taxon>Metazoa</taxon>
        <taxon>Spiralia</taxon>
        <taxon>Lophotrochozoa</taxon>
        <taxon>Mollusca</taxon>
        <taxon>Bivalvia</taxon>
        <taxon>Autobranchia</taxon>
        <taxon>Heteroconchia</taxon>
        <taxon>Euheterodonta</taxon>
        <taxon>Imparidentia</taxon>
        <taxon>Neoheterodontei</taxon>
        <taxon>Myida</taxon>
        <taxon>Dreissenoidea</taxon>
        <taxon>Dreissenidae</taxon>
        <taxon>Dreissena</taxon>
    </lineage>
</organism>
<dbReference type="GO" id="GO:0005886">
    <property type="term" value="C:plasma membrane"/>
    <property type="evidence" value="ECO:0007669"/>
    <property type="project" value="TreeGrafter"/>
</dbReference>
<dbReference type="Proteomes" id="UP000828390">
    <property type="component" value="Unassembled WGS sequence"/>
</dbReference>
<feature type="disulfide bond" evidence="8">
    <location>
        <begin position="484"/>
        <end position="493"/>
    </location>
</feature>
<evidence type="ECO:0000256" key="8">
    <source>
        <dbReference type="PROSITE-ProRule" id="PRU00460"/>
    </source>
</evidence>
<feature type="transmembrane region" description="Helical" evidence="9">
    <location>
        <begin position="930"/>
        <end position="953"/>
    </location>
</feature>
<keyword evidence="9" id="KW-0472">Membrane</keyword>
<dbReference type="InterPro" id="IPR013783">
    <property type="entry name" value="Ig-like_fold"/>
</dbReference>
<keyword evidence="9" id="KW-1133">Transmembrane helix</keyword>
<evidence type="ECO:0000259" key="11">
    <source>
        <dbReference type="PROSITE" id="PS50027"/>
    </source>
</evidence>
<evidence type="ECO:0000256" key="6">
    <source>
        <dbReference type="ARBA" id="ARBA00023180"/>
    </source>
</evidence>
<comment type="caution">
    <text evidence="12">The sequence shown here is derived from an EMBL/GenBank/DDBJ whole genome shotgun (WGS) entry which is preliminary data.</text>
</comment>
<dbReference type="InterPro" id="IPR031148">
    <property type="entry name" value="Plexin"/>
</dbReference>
<dbReference type="PROSITE" id="PS01248">
    <property type="entry name" value="EGF_LAM_1"/>
    <property type="match status" value="1"/>
</dbReference>
<dbReference type="GO" id="GO:0005576">
    <property type="term" value="C:extracellular region"/>
    <property type="evidence" value="ECO:0007669"/>
    <property type="project" value="UniProtKB-SubCell"/>
</dbReference>
<evidence type="ECO:0000256" key="5">
    <source>
        <dbReference type="ARBA" id="ARBA00023157"/>
    </source>
</evidence>
<gene>
    <name evidence="12" type="ORF">DPMN_066783</name>
</gene>
<feature type="domain" description="Laminin EGF-like" evidence="11">
    <location>
        <begin position="562"/>
        <end position="608"/>
    </location>
</feature>
<dbReference type="FunFam" id="2.10.25.10:FF:000090">
    <property type="entry name" value="laminin subunit alpha"/>
    <property type="match status" value="1"/>
</dbReference>
<dbReference type="CDD" id="cd00603">
    <property type="entry name" value="IPT_PCSR"/>
    <property type="match status" value="2"/>
</dbReference>
<feature type="domain" description="Laminin EGF-like" evidence="11">
    <location>
        <begin position="463"/>
        <end position="513"/>
    </location>
</feature>
<feature type="disulfide bond" evidence="8">
    <location>
        <begin position="583"/>
        <end position="592"/>
    </location>
</feature>
<dbReference type="GO" id="GO:0002116">
    <property type="term" value="C:semaphorin receptor complex"/>
    <property type="evidence" value="ECO:0007669"/>
    <property type="project" value="TreeGrafter"/>
</dbReference>
<feature type="disulfide bond" evidence="8">
    <location>
        <begin position="463"/>
        <end position="475"/>
    </location>
</feature>
<feature type="non-terminal residue" evidence="12">
    <location>
        <position position="1103"/>
    </location>
</feature>
<keyword evidence="2" id="KW-0964">Secreted</keyword>
<dbReference type="PROSITE" id="PS50027">
    <property type="entry name" value="EGF_LAM_2"/>
    <property type="match status" value="2"/>
</dbReference>
<dbReference type="SMART" id="SM00180">
    <property type="entry name" value="EGF_Lam"/>
    <property type="match status" value="4"/>
</dbReference>
<dbReference type="InterPro" id="IPR008979">
    <property type="entry name" value="Galactose-bd-like_sf"/>
</dbReference>
<keyword evidence="9" id="KW-0812">Transmembrane</keyword>
<dbReference type="SUPFAM" id="SSF49785">
    <property type="entry name" value="Galactose-binding domain-like"/>
    <property type="match status" value="1"/>
</dbReference>
<keyword evidence="13" id="KW-1185">Reference proteome</keyword>
<dbReference type="PRINTS" id="PR00011">
    <property type="entry name" value="EGFLAMININ"/>
</dbReference>
<evidence type="ECO:0000313" key="13">
    <source>
        <dbReference type="Proteomes" id="UP000828390"/>
    </source>
</evidence>
<evidence type="ECO:0000256" key="10">
    <source>
        <dbReference type="SAM" id="SignalP"/>
    </source>
</evidence>
<evidence type="ECO:0000256" key="2">
    <source>
        <dbReference type="ARBA" id="ARBA00022525"/>
    </source>
</evidence>
<feature type="chain" id="PRO_5038650627" description="Laminin EGF-like domain-containing protein" evidence="10">
    <location>
        <begin position="23"/>
        <end position="1103"/>
    </location>
</feature>
<evidence type="ECO:0000256" key="4">
    <source>
        <dbReference type="ARBA" id="ARBA00022737"/>
    </source>
</evidence>
<dbReference type="AlphaFoldDB" id="A0A9D3YWY2"/>
<protein>
    <recommendedName>
        <fullName evidence="11">Laminin EGF-like domain-containing protein</fullName>
    </recommendedName>
</protein>
<dbReference type="SMART" id="SM00429">
    <property type="entry name" value="IPT"/>
    <property type="match status" value="2"/>
</dbReference>
<evidence type="ECO:0000256" key="9">
    <source>
        <dbReference type="SAM" id="Phobius"/>
    </source>
</evidence>
<keyword evidence="7 8" id="KW-0424">Laminin EGF-like domain</keyword>
<dbReference type="InterPro" id="IPR002909">
    <property type="entry name" value="IPT_dom"/>
</dbReference>
<proteinExistence type="predicted"/>
<dbReference type="InterPro" id="IPR014756">
    <property type="entry name" value="Ig_E-set"/>
</dbReference>
<dbReference type="GO" id="GO:0017154">
    <property type="term" value="F:semaphorin receptor activity"/>
    <property type="evidence" value="ECO:0007669"/>
    <property type="project" value="InterPro"/>
</dbReference>
<dbReference type="SUPFAM" id="SSF57196">
    <property type="entry name" value="EGF/Laminin"/>
    <property type="match status" value="1"/>
</dbReference>
<dbReference type="GO" id="GO:0030334">
    <property type="term" value="P:regulation of cell migration"/>
    <property type="evidence" value="ECO:0007669"/>
    <property type="project" value="TreeGrafter"/>
</dbReference>
<comment type="caution">
    <text evidence="8">Lacks conserved residue(s) required for the propagation of feature annotation.</text>
</comment>
<keyword evidence="4" id="KW-0677">Repeat</keyword>
<evidence type="ECO:0000313" key="12">
    <source>
        <dbReference type="EMBL" id="KAH3707379.1"/>
    </source>
</evidence>
<dbReference type="Pfam" id="PF01833">
    <property type="entry name" value="TIG"/>
    <property type="match status" value="2"/>
</dbReference>
<reference evidence="12" key="1">
    <citation type="journal article" date="2019" name="bioRxiv">
        <title>The Genome of the Zebra Mussel, Dreissena polymorpha: A Resource for Invasive Species Research.</title>
        <authorList>
            <person name="McCartney M.A."/>
            <person name="Auch B."/>
            <person name="Kono T."/>
            <person name="Mallez S."/>
            <person name="Zhang Y."/>
            <person name="Obille A."/>
            <person name="Becker A."/>
            <person name="Abrahante J.E."/>
            <person name="Garbe J."/>
            <person name="Badalamenti J.P."/>
            <person name="Herman A."/>
            <person name="Mangelson H."/>
            <person name="Liachko I."/>
            <person name="Sullivan S."/>
            <person name="Sone E.D."/>
            <person name="Koren S."/>
            <person name="Silverstein K.A.T."/>
            <person name="Beckman K.B."/>
            <person name="Gohl D.M."/>
        </authorList>
    </citation>
    <scope>NUCLEOTIDE SEQUENCE</scope>
    <source>
        <strain evidence="12">Duluth1</strain>
        <tissue evidence="12">Whole animal</tissue>
    </source>
</reference>
<dbReference type="InterPro" id="IPR002049">
    <property type="entry name" value="LE_dom"/>
</dbReference>
<dbReference type="PANTHER" id="PTHR22625">
    <property type="entry name" value="PLEXIN"/>
    <property type="match status" value="1"/>
</dbReference>
<accession>A0A9D3YWY2</accession>
<feature type="signal peptide" evidence="10">
    <location>
        <begin position="1"/>
        <end position="22"/>
    </location>
</feature>
<name>A0A9D3YWY2_DREPO</name>
<evidence type="ECO:0000256" key="3">
    <source>
        <dbReference type="ARBA" id="ARBA00022729"/>
    </source>
</evidence>
<keyword evidence="6" id="KW-0325">Glycoprotein</keyword>
<evidence type="ECO:0000256" key="7">
    <source>
        <dbReference type="ARBA" id="ARBA00023292"/>
    </source>
</evidence>
<dbReference type="Gene3D" id="2.10.25.10">
    <property type="entry name" value="Laminin"/>
    <property type="match status" value="2"/>
</dbReference>
<dbReference type="InterPro" id="IPR013320">
    <property type="entry name" value="ConA-like_dom_sf"/>
</dbReference>
<comment type="subcellular location">
    <subcellularLocation>
        <location evidence="1">Secreted</location>
    </subcellularLocation>
</comment>
<dbReference type="SUPFAM" id="SSF81296">
    <property type="entry name" value="E set domains"/>
    <property type="match status" value="2"/>
</dbReference>
<feature type="disulfide bond" evidence="8">
    <location>
        <begin position="465"/>
        <end position="482"/>
    </location>
</feature>
<sequence>MAIFLKILTLVIFCNTPYLVGGFNLTSPVANDVMWYLRNVSMYRSLFLSPSNNTCPTRTSLPTPTRPFDTAANDTCSTPSGSSITNGNMNSASKFVEFNSTSDTSCVVVNFTESTTGHFSLTFWIKSNINVSSHLVTIGNVAMNINGDYLAIGSESKPGLKKNEWTLITVTFNDILSLLSVFSSTHAKPVFNQNVSITSRSVSIGPKTALPAGQSLIVGDVRWYPDVLTDRELTLLSNGTFNAFNPNSECRCRPETPFIDNTTVPFPGLRCTNYDKTKSTMRLNSNAPIYVADNDNATYWSSGNTADVSLNIELSQTYQLNQIVVHGLNNTSDIGAIEITIASSGTLLKFEPNCSLPCIDIAGHLTGGQFNYSFDESGTTRTQYEKLLARNLVLRIKSKTPKEFRISEFIVKARCPCYGQGSACVITKGSYSCKCQNYSGSYCSDCADGYFRTSYESLTCETCDCNLSGRENNTCVKIGGKCHCKTNAEGDKCATCKPNSANLGSNSTTGCQSCGCNLAGFVSCNFDLSCKCKPNVENASGKCNACLAGFYNISRPDGCTNCSCNLYGSNNTTCNYATGQCQCYDNVEGQKCDICKNLFYNLSSKCSQSCNCSAAGSVNMVCDKTSGQCSCSSPATQPNRQCIPLISSLTPEFGPSAGGTVVTITGELLDNLNVAPTIFIGEDAQVFINRTSTSIVFVTNKSYNGSRDISIRWSFNEITTKFGAMFEYRPDTNLSVMSNIAAYESGGCHIGFPGTYLDSVKHPRLVVYLDNNNKLESDCSSSGTECSPTGDRVLCCKTPHISSMTTDMTLNFGFKLDGIVNYTNISNFHFVAFKDPVVNRNIETKLSNTFDNGLIEVTGERLNSACNDTDIKITVGEIPCPIESRSDTKITCTINEKFPGKSRTEEIRVTIGNFTQVYGTVEFISFWNTLGFYLILGGVGLLVVIIVVACCCYRRRKSKSGGESGFLDTESYDRKNRSGNEYVRMTPAAPIETAPMSEILSSASGTVPVARSVLAPTTSFLSPTPTSNTAAHKVAFCDRLDKPDAKLIESSVVLREHVELSKNPRCTNKGKLARVIDGQFSDSSSRSTVGRSLTIKVLNERYP</sequence>
<dbReference type="Gene3D" id="2.60.40.10">
    <property type="entry name" value="Immunoglobulins"/>
    <property type="match status" value="2"/>
</dbReference>
<reference evidence="12" key="2">
    <citation type="submission" date="2020-11" db="EMBL/GenBank/DDBJ databases">
        <authorList>
            <person name="McCartney M.A."/>
            <person name="Auch B."/>
            <person name="Kono T."/>
            <person name="Mallez S."/>
            <person name="Becker A."/>
            <person name="Gohl D.M."/>
            <person name="Silverstein K.A.T."/>
            <person name="Koren S."/>
            <person name="Bechman K.B."/>
            <person name="Herman A."/>
            <person name="Abrahante J.E."/>
            <person name="Garbe J."/>
        </authorList>
    </citation>
    <scope>NUCLEOTIDE SEQUENCE</scope>
    <source>
        <strain evidence="12">Duluth1</strain>
        <tissue evidence="12">Whole animal</tissue>
    </source>
</reference>
<keyword evidence="5 8" id="KW-1015">Disulfide bond</keyword>
<dbReference type="EMBL" id="JAIWYP010000014">
    <property type="protein sequence ID" value="KAH3707379.1"/>
    <property type="molecule type" value="Genomic_DNA"/>
</dbReference>